<comment type="caution">
    <text evidence="1">The sequence shown here is derived from an EMBL/GenBank/DDBJ whole genome shotgun (WGS) entry which is preliminary data.</text>
</comment>
<organism evidence="1 2">
    <name type="scientific">Sporolactobacillus laevolacticus DSM 442</name>
    <dbReference type="NCBI Taxonomy" id="1395513"/>
    <lineage>
        <taxon>Bacteria</taxon>
        <taxon>Bacillati</taxon>
        <taxon>Bacillota</taxon>
        <taxon>Bacilli</taxon>
        <taxon>Bacillales</taxon>
        <taxon>Sporolactobacillaceae</taxon>
        <taxon>Sporolactobacillus</taxon>
    </lineage>
</organism>
<dbReference type="AlphaFoldDB" id="V6IYI0"/>
<evidence type="ECO:0000313" key="1">
    <source>
        <dbReference type="EMBL" id="EST12492.1"/>
    </source>
</evidence>
<name>V6IYI0_9BACL</name>
<dbReference type="Proteomes" id="UP000018296">
    <property type="component" value="Unassembled WGS sequence"/>
</dbReference>
<evidence type="ECO:0000313" key="2">
    <source>
        <dbReference type="Proteomes" id="UP000018296"/>
    </source>
</evidence>
<keyword evidence="2" id="KW-1185">Reference proteome</keyword>
<sequence>MKERDTIIRAISNPSRIKAQFEKNNDLSKTTACNIFFLSL</sequence>
<gene>
    <name evidence="1" type="ORF">P343_07190</name>
</gene>
<accession>V6IYI0</accession>
<dbReference type="EMBL" id="AWTC01000005">
    <property type="protein sequence ID" value="EST12492.1"/>
    <property type="molecule type" value="Genomic_DNA"/>
</dbReference>
<reference evidence="1 2" key="1">
    <citation type="journal article" date="2013" name="Genome Announc.">
        <title>Genome Sequence of Sporolactobacillus laevolacticus DSM442, an Efficient Polymer-Grade D-Lactate Producer from Agricultural Waste Cottonseed as a Nitrogen Source.</title>
        <authorList>
            <person name="Wang H."/>
            <person name="Wang L."/>
            <person name="Ju J."/>
            <person name="Yu B."/>
            <person name="Ma Y."/>
        </authorList>
    </citation>
    <scope>NUCLEOTIDE SEQUENCE [LARGE SCALE GENOMIC DNA]</scope>
    <source>
        <strain evidence="1 2">DSM 442</strain>
    </source>
</reference>
<proteinExistence type="predicted"/>
<protein>
    <submittedName>
        <fullName evidence="1">Uncharacterized protein</fullName>
    </submittedName>
</protein>